<accession>X8AGL2</accession>
<protein>
    <submittedName>
        <fullName evidence="1">Putative membrane protein</fullName>
    </submittedName>
</protein>
<proteinExistence type="predicted"/>
<name>X8AGL2_MYCXE</name>
<dbReference type="PATRIC" id="fig|1299334.3.peg.5942"/>
<comment type="caution">
    <text evidence="1">The sequence shown here is derived from an EMBL/GenBank/DDBJ whole genome shotgun (WGS) entry which is preliminary data.</text>
</comment>
<organism evidence="1">
    <name type="scientific">Mycobacterium xenopi 4042</name>
    <dbReference type="NCBI Taxonomy" id="1299334"/>
    <lineage>
        <taxon>Bacteria</taxon>
        <taxon>Bacillati</taxon>
        <taxon>Actinomycetota</taxon>
        <taxon>Actinomycetes</taxon>
        <taxon>Mycobacteriales</taxon>
        <taxon>Mycobacteriaceae</taxon>
        <taxon>Mycobacterium</taxon>
    </lineage>
</organism>
<reference evidence="1" key="1">
    <citation type="submission" date="2014-01" db="EMBL/GenBank/DDBJ databases">
        <authorList>
            <person name="Brown-Elliot B."/>
            <person name="Wallace R."/>
            <person name="Lenaerts A."/>
            <person name="Ordway D."/>
            <person name="DeGroote M.A."/>
            <person name="Parker T."/>
            <person name="Sizemore C."/>
            <person name="Tallon L.J."/>
            <person name="Sadzewicz L.K."/>
            <person name="Sengamalay N."/>
            <person name="Fraser C.M."/>
            <person name="Hine E."/>
            <person name="Shefchek K.A."/>
            <person name="Das S.P."/>
            <person name="Tettelin H."/>
        </authorList>
    </citation>
    <scope>NUCLEOTIDE SEQUENCE [LARGE SCALE GENOMIC DNA]</scope>
    <source>
        <strain evidence="1">4042</strain>
    </source>
</reference>
<evidence type="ECO:0000313" key="1">
    <source>
        <dbReference type="EMBL" id="EUA30005.1"/>
    </source>
</evidence>
<dbReference type="EMBL" id="JAOB01000060">
    <property type="protein sequence ID" value="EUA30005.1"/>
    <property type="molecule type" value="Genomic_DNA"/>
</dbReference>
<gene>
    <name evidence="1" type="ORF">I553_4260</name>
</gene>
<sequence length="122" mass="13491">MYLATYAPWFASETAINRHEVGQSIGAQTSFPLPDAIRSLWHYTYNAYKFHAGLTNSAGNHHPWESKPWAWPMSLRPVLYAIDQQNIPGCGAQSCVKAVMLVGTRPCGGCRCRCCCMPVGGR</sequence>
<dbReference type="AlphaFoldDB" id="X8AGL2"/>